<accession>A0A238H1G1</accession>
<evidence type="ECO:0000256" key="1">
    <source>
        <dbReference type="SAM" id="MobiDB-lite"/>
    </source>
</evidence>
<dbReference type="AlphaFoldDB" id="A0A238H1G1"/>
<evidence type="ECO:0000313" key="2">
    <source>
        <dbReference type="EMBL" id="SMF99084.1"/>
    </source>
</evidence>
<gene>
    <name evidence="2" type="ORF">BSIN_2301</name>
</gene>
<protein>
    <submittedName>
        <fullName evidence="2">Uncharacterized protein</fullName>
    </submittedName>
</protein>
<sequence length="46" mass="4747">MTGSRISKGIEKKRLICMKIERNGAPAGRRGANAVRPGGAPVGGRA</sequence>
<organism evidence="2 3">
    <name type="scientific">Burkholderia singularis</name>
    <dbReference type="NCBI Taxonomy" id="1503053"/>
    <lineage>
        <taxon>Bacteria</taxon>
        <taxon>Pseudomonadati</taxon>
        <taxon>Pseudomonadota</taxon>
        <taxon>Betaproteobacteria</taxon>
        <taxon>Burkholderiales</taxon>
        <taxon>Burkholderiaceae</taxon>
        <taxon>Burkholderia</taxon>
        <taxon>pseudomallei group</taxon>
    </lineage>
</organism>
<proteinExistence type="predicted"/>
<dbReference type="EMBL" id="FXAN01000037">
    <property type="protein sequence ID" value="SMF99084.1"/>
    <property type="molecule type" value="Genomic_DNA"/>
</dbReference>
<feature type="compositionally biased region" description="Low complexity" evidence="1">
    <location>
        <begin position="25"/>
        <end position="39"/>
    </location>
</feature>
<name>A0A238H1G1_9BURK</name>
<feature type="region of interest" description="Disordered" evidence="1">
    <location>
        <begin position="25"/>
        <end position="46"/>
    </location>
</feature>
<dbReference type="Proteomes" id="UP000198460">
    <property type="component" value="Unassembled WGS sequence"/>
</dbReference>
<evidence type="ECO:0000313" key="3">
    <source>
        <dbReference type="Proteomes" id="UP000198460"/>
    </source>
</evidence>
<reference evidence="2 3" key="1">
    <citation type="submission" date="2017-04" db="EMBL/GenBank/DDBJ databases">
        <authorList>
            <person name="Afonso C.L."/>
            <person name="Miller P.J."/>
            <person name="Scott M.A."/>
            <person name="Spackman E."/>
            <person name="Goraichik I."/>
            <person name="Dimitrov K.M."/>
            <person name="Suarez D.L."/>
            <person name="Swayne D.E."/>
        </authorList>
    </citation>
    <scope>NUCLEOTIDE SEQUENCE [LARGE SCALE GENOMIC DNA]</scope>
    <source>
        <strain evidence="2">LMG 28154</strain>
    </source>
</reference>